<organism evidence="3 4">
    <name type="scientific">Aspergillus lentulus</name>
    <dbReference type="NCBI Taxonomy" id="293939"/>
    <lineage>
        <taxon>Eukaryota</taxon>
        <taxon>Fungi</taxon>
        <taxon>Dikarya</taxon>
        <taxon>Ascomycota</taxon>
        <taxon>Pezizomycotina</taxon>
        <taxon>Eurotiomycetes</taxon>
        <taxon>Eurotiomycetidae</taxon>
        <taxon>Eurotiales</taxon>
        <taxon>Aspergillaceae</taxon>
        <taxon>Aspergillus</taxon>
        <taxon>Aspergillus subgen. Fumigati</taxon>
    </lineage>
</organism>
<evidence type="ECO:0000259" key="2">
    <source>
        <dbReference type="PROSITE" id="PS50158"/>
    </source>
</evidence>
<keyword evidence="1" id="KW-0863">Zinc-finger</keyword>
<dbReference type="InterPro" id="IPR001878">
    <property type="entry name" value="Znf_CCHC"/>
</dbReference>
<protein>
    <recommendedName>
        <fullName evidence="2">CCHC-type domain-containing protein</fullName>
    </recommendedName>
</protein>
<keyword evidence="1" id="KW-0862">Zinc</keyword>
<evidence type="ECO:0000313" key="3">
    <source>
        <dbReference type="EMBL" id="GFF93135.1"/>
    </source>
</evidence>
<gene>
    <name evidence="3" type="ORF">IFM60648_09982</name>
</gene>
<dbReference type="Proteomes" id="UP000465220">
    <property type="component" value="Unassembled WGS sequence"/>
</dbReference>
<dbReference type="Pfam" id="PF00098">
    <property type="entry name" value="zf-CCHC"/>
    <property type="match status" value="1"/>
</dbReference>
<dbReference type="EMBL" id="BLKI01000110">
    <property type="protein sequence ID" value="GFF93135.1"/>
    <property type="molecule type" value="Genomic_DNA"/>
</dbReference>
<evidence type="ECO:0000313" key="4">
    <source>
        <dbReference type="Proteomes" id="UP000465220"/>
    </source>
</evidence>
<name>A0ABQ1B3N0_ASPLE</name>
<dbReference type="Gene3D" id="4.10.60.10">
    <property type="entry name" value="Zinc finger, CCHC-type"/>
    <property type="match status" value="1"/>
</dbReference>
<dbReference type="PROSITE" id="PS50158">
    <property type="entry name" value="ZF_CCHC"/>
    <property type="match status" value="1"/>
</dbReference>
<feature type="domain" description="CCHC-type" evidence="2">
    <location>
        <begin position="105"/>
        <end position="120"/>
    </location>
</feature>
<comment type="caution">
    <text evidence="3">The sequence shown here is derived from an EMBL/GenBank/DDBJ whole genome shotgun (WGS) entry which is preliminary data.</text>
</comment>
<sequence>MREMISTTISEQFQDLKKTLPLSQFKRYGENKPGKAYRIQKTRAYKLKPRQVSKAFEKGIYRRQVEGRCRNCGWPGHWEDTCDEPCGKCHESDQKVSECCNDVFCFYCEEEGHLKGECPRNRHYDLFF</sequence>
<dbReference type="SMART" id="SM00343">
    <property type="entry name" value="ZnF_C2HC"/>
    <property type="match status" value="2"/>
</dbReference>
<keyword evidence="4" id="KW-1185">Reference proteome</keyword>
<reference evidence="3 4" key="1">
    <citation type="submission" date="2020-01" db="EMBL/GenBank/DDBJ databases">
        <title>Draft genome sequence of Aspergillus lentulus IFM 60648.</title>
        <authorList>
            <person name="Takahashi H."/>
            <person name="Yaguchi T."/>
        </authorList>
    </citation>
    <scope>NUCLEOTIDE SEQUENCE [LARGE SCALE GENOMIC DNA]</scope>
    <source>
        <strain evidence="3 4">IFM 60648</strain>
    </source>
</reference>
<evidence type="ECO:0000256" key="1">
    <source>
        <dbReference type="PROSITE-ProRule" id="PRU00047"/>
    </source>
</evidence>
<proteinExistence type="predicted"/>
<keyword evidence="1" id="KW-0479">Metal-binding</keyword>
<accession>A0ABQ1B3N0</accession>